<dbReference type="EMBL" id="SLWX01000025">
    <property type="protein sequence ID" value="TCO70701.1"/>
    <property type="molecule type" value="Genomic_DNA"/>
</dbReference>
<dbReference type="OrthoDB" id="289051at2"/>
<dbReference type="InterPro" id="IPR046125">
    <property type="entry name" value="DUF6122"/>
</dbReference>
<dbReference type="Proteomes" id="UP000294980">
    <property type="component" value="Unassembled WGS sequence"/>
</dbReference>
<reference evidence="1 2" key="1">
    <citation type="submission" date="2019-03" db="EMBL/GenBank/DDBJ databases">
        <title>Genomic Encyclopedia of Type Strains, Phase IV (KMG-IV): sequencing the most valuable type-strain genomes for metagenomic binning, comparative biology and taxonomic classification.</title>
        <authorList>
            <person name="Goeker M."/>
        </authorList>
    </citation>
    <scope>NUCLEOTIDE SEQUENCE [LARGE SCALE GENOMIC DNA]</scope>
    <source>
        <strain evidence="1 2">DSM 23344</strain>
    </source>
</reference>
<comment type="caution">
    <text evidence="1">The sequence shown here is derived from an EMBL/GenBank/DDBJ whole genome shotgun (WGS) entry which is preliminary data.</text>
</comment>
<proteinExistence type="predicted"/>
<name>A0A4R2KB48_9GAMM</name>
<evidence type="ECO:0008006" key="3">
    <source>
        <dbReference type="Google" id="ProtNLM"/>
    </source>
</evidence>
<organism evidence="1 2">
    <name type="scientific">Chromatocurvus halotolerans</name>
    <dbReference type="NCBI Taxonomy" id="1132028"/>
    <lineage>
        <taxon>Bacteria</taxon>
        <taxon>Pseudomonadati</taxon>
        <taxon>Pseudomonadota</taxon>
        <taxon>Gammaproteobacteria</taxon>
        <taxon>Cellvibrionales</taxon>
        <taxon>Halieaceae</taxon>
        <taxon>Chromatocurvus</taxon>
    </lineage>
</organism>
<keyword evidence="2" id="KW-1185">Reference proteome</keyword>
<dbReference type="Pfam" id="PF19617">
    <property type="entry name" value="DUF6122"/>
    <property type="match status" value="1"/>
</dbReference>
<gene>
    <name evidence="1" type="ORF">EV688_12512</name>
</gene>
<protein>
    <recommendedName>
        <fullName evidence="3">LexA-binding, inner membrane-associated hydrolase</fullName>
    </recommendedName>
</protein>
<evidence type="ECO:0000313" key="1">
    <source>
        <dbReference type="EMBL" id="TCO70701.1"/>
    </source>
</evidence>
<dbReference type="RefSeq" id="WP_117319637.1">
    <property type="nucleotide sequence ID" value="NZ_QQSW01000032.1"/>
</dbReference>
<accession>A0A4R2KB48</accession>
<evidence type="ECO:0000313" key="2">
    <source>
        <dbReference type="Proteomes" id="UP000294980"/>
    </source>
</evidence>
<sequence>MLHIALHFIVPLLVALAVYRPRWRSATLIMAATMLVDVDHLLADPVYDPDRCSIGFHPLHSTETIAVYAALFAIPLLLRRTAVAEPLGKALGVVHLAGLGLLIHMALDALDCVV</sequence>
<dbReference type="AlphaFoldDB" id="A0A4R2KB48"/>